<dbReference type="EMBL" id="LGRX02023608">
    <property type="protein sequence ID" value="KAK3254420.1"/>
    <property type="molecule type" value="Genomic_DNA"/>
</dbReference>
<evidence type="ECO:0000313" key="3">
    <source>
        <dbReference type="Proteomes" id="UP001190700"/>
    </source>
</evidence>
<dbReference type="GO" id="GO:0005737">
    <property type="term" value="C:cytoplasm"/>
    <property type="evidence" value="ECO:0007669"/>
    <property type="project" value="TreeGrafter"/>
</dbReference>
<dbReference type="InterPro" id="IPR000198">
    <property type="entry name" value="RhoGAP_dom"/>
</dbReference>
<evidence type="ECO:0000259" key="1">
    <source>
        <dbReference type="Pfam" id="PF00620"/>
    </source>
</evidence>
<protein>
    <recommendedName>
        <fullName evidence="1">Rho-GAP domain-containing protein</fullName>
    </recommendedName>
</protein>
<dbReference type="AlphaFoldDB" id="A0AAE0CHU8"/>
<accession>A0AAE0CHU8</accession>
<dbReference type="PANTHER" id="PTHR45808">
    <property type="entry name" value="RHO GTPASE-ACTIVATING PROTEIN 68F"/>
    <property type="match status" value="1"/>
</dbReference>
<dbReference type="PANTHER" id="PTHR45808:SF2">
    <property type="entry name" value="RHO GTPASE-ACTIVATING PROTEIN 68F"/>
    <property type="match status" value="1"/>
</dbReference>
<name>A0AAE0CHU8_9CHLO</name>
<dbReference type="Proteomes" id="UP001190700">
    <property type="component" value="Unassembled WGS sequence"/>
</dbReference>
<dbReference type="InterPro" id="IPR008936">
    <property type="entry name" value="Rho_GTPase_activation_prot"/>
</dbReference>
<keyword evidence="3" id="KW-1185">Reference proteome</keyword>
<dbReference type="Gene3D" id="1.10.555.10">
    <property type="entry name" value="Rho GTPase activation protein"/>
    <property type="match status" value="1"/>
</dbReference>
<dbReference type="Pfam" id="PF00620">
    <property type="entry name" value="RhoGAP"/>
    <property type="match status" value="1"/>
</dbReference>
<dbReference type="GO" id="GO:0005096">
    <property type="term" value="F:GTPase activator activity"/>
    <property type="evidence" value="ECO:0007669"/>
    <property type="project" value="TreeGrafter"/>
</dbReference>
<comment type="caution">
    <text evidence="2">The sequence shown here is derived from an EMBL/GenBank/DDBJ whole genome shotgun (WGS) entry which is preliminary data.</text>
</comment>
<gene>
    <name evidence="2" type="ORF">CYMTET_36364</name>
</gene>
<feature type="domain" description="Rho-GAP" evidence="1">
    <location>
        <begin position="159"/>
        <end position="212"/>
    </location>
</feature>
<organism evidence="2 3">
    <name type="scientific">Cymbomonas tetramitiformis</name>
    <dbReference type="NCBI Taxonomy" id="36881"/>
    <lineage>
        <taxon>Eukaryota</taxon>
        <taxon>Viridiplantae</taxon>
        <taxon>Chlorophyta</taxon>
        <taxon>Pyramimonadophyceae</taxon>
        <taxon>Pyramimonadales</taxon>
        <taxon>Pyramimonadaceae</taxon>
        <taxon>Cymbomonas</taxon>
    </lineage>
</organism>
<proteinExistence type="predicted"/>
<sequence length="306" mass="33081">MSRAQIKYITRTTAKQLAINFVFARQAAFWGVSTAMALHVMTVETGGSNEVGVGMEMPLHVMTGGSNEVGVGMEMPLHVMPGGSNEVGVGMEMPLHVMTGGSNEVGVGMEMPLHVMTGSQLYAWHPWDHGGIALKQRPGRPALNFLYEKVIAAGNSIPALIRDHLQTLPLANFAVLRVIVEILHRTAMNSDINKMDAEKLAAAFSPVLIWPDPSEKPAPITTEVAAESSPKEVPRARVRAPGTRMVTCADFTRQRMLSGRRLPKGFFGAHHIPTMGIKGFGTHISTFVRVLRSHVGIKGFGTTTVV</sequence>
<dbReference type="SUPFAM" id="SSF48350">
    <property type="entry name" value="GTPase activation domain, GAP"/>
    <property type="match status" value="1"/>
</dbReference>
<evidence type="ECO:0000313" key="2">
    <source>
        <dbReference type="EMBL" id="KAK3254420.1"/>
    </source>
</evidence>
<reference evidence="2 3" key="1">
    <citation type="journal article" date="2015" name="Genome Biol. Evol.">
        <title>Comparative Genomics of a Bacterivorous Green Alga Reveals Evolutionary Causalities and Consequences of Phago-Mixotrophic Mode of Nutrition.</title>
        <authorList>
            <person name="Burns J.A."/>
            <person name="Paasch A."/>
            <person name="Narechania A."/>
            <person name="Kim E."/>
        </authorList>
    </citation>
    <scope>NUCLEOTIDE SEQUENCE [LARGE SCALE GENOMIC DNA]</scope>
    <source>
        <strain evidence="2 3">PLY_AMNH</strain>
    </source>
</reference>
<dbReference type="GO" id="GO:0007264">
    <property type="term" value="P:small GTPase-mediated signal transduction"/>
    <property type="evidence" value="ECO:0007669"/>
    <property type="project" value="TreeGrafter"/>
</dbReference>